<name>A0ABW4K463_9HYPH</name>
<evidence type="ECO:0000313" key="2">
    <source>
        <dbReference type="EMBL" id="MFD1702213.1"/>
    </source>
</evidence>
<dbReference type="EMBL" id="JBHUER010000002">
    <property type="protein sequence ID" value="MFD1702213.1"/>
    <property type="molecule type" value="Genomic_DNA"/>
</dbReference>
<feature type="transmembrane region" description="Helical" evidence="1">
    <location>
        <begin position="269"/>
        <end position="289"/>
    </location>
</feature>
<keyword evidence="1" id="KW-1133">Transmembrane helix</keyword>
<gene>
    <name evidence="2" type="ORF">ACFSCV_04275</name>
</gene>
<keyword evidence="3" id="KW-1185">Reference proteome</keyword>
<feature type="transmembrane region" description="Helical" evidence="1">
    <location>
        <begin position="61"/>
        <end position="83"/>
    </location>
</feature>
<evidence type="ECO:0000313" key="3">
    <source>
        <dbReference type="Proteomes" id="UP001597308"/>
    </source>
</evidence>
<dbReference type="Proteomes" id="UP001597308">
    <property type="component" value="Unassembled WGS sequence"/>
</dbReference>
<feature type="transmembrane region" description="Helical" evidence="1">
    <location>
        <begin position="338"/>
        <end position="359"/>
    </location>
</feature>
<organism evidence="2 3">
    <name type="scientific">Methylopila henanensis</name>
    <dbReference type="NCBI Taxonomy" id="873516"/>
    <lineage>
        <taxon>Bacteria</taxon>
        <taxon>Pseudomonadati</taxon>
        <taxon>Pseudomonadota</taxon>
        <taxon>Alphaproteobacteria</taxon>
        <taxon>Hyphomicrobiales</taxon>
        <taxon>Methylopilaceae</taxon>
        <taxon>Methylopila</taxon>
    </lineage>
</organism>
<feature type="transmembrane region" description="Helical" evidence="1">
    <location>
        <begin position="403"/>
        <end position="422"/>
    </location>
</feature>
<protein>
    <submittedName>
        <fullName evidence="2">Uncharacterized protein</fullName>
    </submittedName>
</protein>
<feature type="transmembrane region" description="Helical" evidence="1">
    <location>
        <begin position="115"/>
        <end position="136"/>
    </location>
</feature>
<keyword evidence="1" id="KW-0472">Membrane</keyword>
<keyword evidence="1" id="KW-0812">Transmembrane</keyword>
<reference evidence="3" key="1">
    <citation type="journal article" date="2019" name="Int. J. Syst. Evol. Microbiol.">
        <title>The Global Catalogue of Microorganisms (GCM) 10K type strain sequencing project: providing services to taxonomists for standard genome sequencing and annotation.</title>
        <authorList>
            <consortium name="The Broad Institute Genomics Platform"/>
            <consortium name="The Broad Institute Genome Sequencing Center for Infectious Disease"/>
            <person name="Wu L."/>
            <person name="Ma J."/>
        </authorList>
    </citation>
    <scope>NUCLEOTIDE SEQUENCE [LARGE SCALE GENOMIC DNA]</scope>
    <source>
        <strain evidence="3">KCTC 23707</strain>
    </source>
</reference>
<feature type="transmembrane region" description="Helical" evidence="1">
    <location>
        <begin position="156"/>
        <end position="178"/>
    </location>
</feature>
<sequence>MTAAADAVPPLKPLSAGVALVALATAFLRRFWPQLLALALLDMLLRDLLLEGSVALGRLNALAGLVALTSVVLVKLVATVAMFEALRPGLPALGAAQAASISAADAATREERRGLAGFMGGVALALVPFFAVYAAWGFLGDAVRDYSKLSLSVAPFGGGMLLNVSGGAWLVASVAAIWAVRRAAKALKARTGKAGWDVAIVVCEAAWAFIGLYVISGWKDEATAFAAGLPELLLRLWDGLWPGAAAAAAAIPPPVEAAGPDLAQEARGLFFYALYPLVWLTLAAIVYGYDVHGAETPKDGRVARLIGRLERAPRAVRDFVGHFVAGTWKRYRAIANGVRLTLGAGVTLAVGVVVIWRLIDWLSAWAWLGAARLIGPHGLDLWQVIASGVSLALGAPSQPGDGALVQPLKICLLAAALELAFASGRAFRRRV</sequence>
<comment type="caution">
    <text evidence="2">The sequence shown here is derived from an EMBL/GenBank/DDBJ whole genome shotgun (WGS) entry which is preliminary data.</text>
</comment>
<proteinExistence type="predicted"/>
<feature type="transmembrane region" description="Helical" evidence="1">
    <location>
        <begin position="198"/>
        <end position="215"/>
    </location>
</feature>
<dbReference type="RefSeq" id="WP_378797315.1">
    <property type="nucleotide sequence ID" value="NZ_JBHUER010000002.1"/>
</dbReference>
<evidence type="ECO:0000256" key="1">
    <source>
        <dbReference type="SAM" id="Phobius"/>
    </source>
</evidence>
<accession>A0ABW4K463</accession>